<keyword evidence="3" id="KW-1185">Reference proteome</keyword>
<reference evidence="2" key="1">
    <citation type="submission" date="2023-03" db="EMBL/GenBank/DDBJ databases">
        <authorList>
            <person name="Cao G."/>
            <person name="Liao Y."/>
        </authorList>
    </citation>
    <scope>NUCLEOTIDE SEQUENCE</scope>
    <source>
        <strain evidence="2">PSA6</strain>
    </source>
</reference>
<feature type="region of interest" description="Disordered" evidence="1">
    <location>
        <begin position="1"/>
        <end position="75"/>
    </location>
</feature>
<sequence>MQASNRPTRIQATKPRLSETMGASTQFAGKTDFEVKQERRRKDHKPVRHARTEWEYPHHKTNVGAEKGRYMGEEL</sequence>
<protein>
    <submittedName>
        <fullName evidence="2">Uncharacterized protein</fullName>
    </submittedName>
</protein>
<evidence type="ECO:0000313" key="2">
    <source>
        <dbReference type="EMBL" id="WGH15441.1"/>
    </source>
</evidence>
<dbReference type="EMBL" id="OQ716796">
    <property type="protein sequence ID" value="WGH15441.1"/>
    <property type="molecule type" value="Genomic_DNA"/>
</dbReference>
<organism evidence="2 3">
    <name type="scientific">Pseudomonas phage PSA6</name>
    <dbReference type="NCBI Taxonomy" id="3038281"/>
    <lineage>
        <taxon>Viruses</taxon>
        <taxon>Duplodnaviria</taxon>
        <taxon>Heunggongvirae</taxon>
        <taxon>Uroviricota</taxon>
        <taxon>Caudoviricetes</taxon>
        <taxon>Autographivirales</taxon>
        <taxon>Autotranscriptaviridae</taxon>
        <taxon>Studiervirinae</taxon>
        <taxon>Phutvirus</taxon>
        <taxon>Phutvirus PSA6</taxon>
    </lineage>
</organism>
<feature type="compositionally biased region" description="Polar residues" evidence="1">
    <location>
        <begin position="1"/>
        <end position="11"/>
    </location>
</feature>
<evidence type="ECO:0000313" key="3">
    <source>
        <dbReference type="Proteomes" id="UP001224657"/>
    </source>
</evidence>
<evidence type="ECO:0000256" key="1">
    <source>
        <dbReference type="SAM" id="MobiDB-lite"/>
    </source>
</evidence>
<accession>A0AAF0GDR8</accession>
<feature type="compositionally biased region" description="Basic residues" evidence="1">
    <location>
        <begin position="38"/>
        <end position="49"/>
    </location>
</feature>
<feature type="compositionally biased region" description="Basic and acidic residues" evidence="1">
    <location>
        <begin position="66"/>
        <end position="75"/>
    </location>
</feature>
<name>A0AAF0GDR8_9CAUD</name>
<dbReference type="Proteomes" id="UP001224657">
    <property type="component" value="Segment"/>
</dbReference>
<proteinExistence type="predicted"/>